<dbReference type="Pfam" id="PF14226">
    <property type="entry name" value="DIOX_N"/>
    <property type="match status" value="1"/>
</dbReference>
<dbReference type="InterPro" id="IPR027443">
    <property type="entry name" value="IPNS-like_sf"/>
</dbReference>
<dbReference type="GO" id="GO:0044283">
    <property type="term" value="P:small molecule biosynthetic process"/>
    <property type="evidence" value="ECO:0007669"/>
    <property type="project" value="UniProtKB-ARBA"/>
</dbReference>
<accession>M7SKT6</accession>
<feature type="domain" description="Fe2OG dioxygenase" evidence="3">
    <location>
        <begin position="198"/>
        <end position="307"/>
    </location>
</feature>
<dbReference type="Gene3D" id="2.60.120.330">
    <property type="entry name" value="B-lactam Antibiotic, Isopenicillin N Synthase, Chain"/>
    <property type="match status" value="1"/>
</dbReference>
<proteinExistence type="inferred from homology"/>
<dbReference type="PROSITE" id="PS51471">
    <property type="entry name" value="FE2OG_OXY"/>
    <property type="match status" value="1"/>
</dbReference>
<keyword evidence="2" id="KW-0479">Metal-binding</keyword>
<dbReference type="AlphaFoldDB" id="M7SKT6"/>
<dbReference type="InterPro" id="IPR050231">
    <property type="entry name" value="Iron_ascorbate_oxido_reductase"/>
</dbReference>
<keyword evidence="5" id="KW-1185">Reference proteome</keyword>
<comment type="similarity">
    <text evidence="1 2">Belongs to the iron/ascorbate-dependent oxidoreductase family.</text>
</comment>
<dbReference type="EMBL" id="KB706959">
    <property type="protein sequence ID" value="EMR64963.1"/>
    <property type="molecule type" value="Genomic_DNA"/>
</dbReference>
<dbReference type="GO" id="GO:0046872">
    <property type="term" value="F:metal ion binding"/>
    <property type="evidence" value="ECO:0007669"/>
    <property type="project" value="UniProtKB-KW"/>
</dbReference>
<dbReference type="Proteomes" id="UP000012174">
    <property type="component" value="Unassembled WGS sequence"/>
</dbReference>
<reference evidence="5" key="1">
    <citation type="journal article" date="2013" name="Genome Announc.">
        <title>Draft genome sequence of the grapevine dieback fungus Eutypa lata UCR-EL1.</title>
        <authorList>
            <person name="Blanco-Ulate B."/>
            <person name="Rolshausen P.E."/>
            <person name="Cantu D."/>
        </authorList>
    </citation>
    <scope>NUCLEOTIDE SEQUENCE [LARGE SCALE GENOMIC DNA]</scope>
    <source>
        <strain evidence="5">UCR-EL1</strain>
    </source>
</reference>
<sequence length="369" mass="42301">MPHVESPEPVKVTPLIPFQQAVPTKEELPWANLLQLDLAEFDKGPEARNELAKIFLESVHTTGFLYLVNHGISLKTIARHADIANTILTLPEEEKAPYYATKERAQEGRFTGFKPKQLGAANGLHPTIDHFNYPRFHSELCDEVDTHMPPVAKEYSQDAKELSFHLHKVVCRKLFILLAMALEVPIDTYTNTHTYETKCESFLRYMRYEPRTEEENEKYQDLYLPGHADWGSLTFLFNQPITSLQILDPDDEWKYVKYVEGSLVVNVGEALGHLTGGYLKPTIHRVVRPPKDQENNMRITVIYFVRPFDTCPIVPPSSPILKKLGYQEPTETMTMAEYASARYGGYKRYNYDTDKPNAAPQGPQIMRKI</sequence>
<evidence type="ECO:0000313" key="4">
    <source>
        <dbReference type="EMBL" id="EMR64963.1"/>
    </source>
</evidence>
<evidence type="ECO:0000313" key="5">
    <source>
        <dbReference type="Proteomes" id="UP000012174"/>
    </source>
</evidence>
<evidence type="ECO:0000256" key="2">
    <source>
        <dbReference type="RuleBase" id="RU003682"/>
    </source>
</evidence>
<gene>
    <name evidence="4" type="ORF">UCREL1_8068</name>
</gene>
<organism evidence="4 5">
    <name type="scientific">Eutypa lata (strain UCR-EL1)</name>
    <name type="common">Grapevine dieback disease fungus</name>
    <name type="synonym">Eutypa armeniacae</name>
    <dbReference type="NCBI Taxonomy" id="1287681"/>
    <lineage>
        <taxon>Eukaryota</taxon>
        <taxon>Fungi</taxon>
        <taxon>Dikarya</taxon>
        <taxon>Ascomycota</taxon>
        <taxon>Pezizomycotina</taxon>
        <taxon>Sordariomycetes</taxon>
        <taxon>Xylariomycetidae</taxon>
        <taxon>Xylariales</taxon>
        <taxon>Diatrypaceae</taxon>
        <taxon>Eutypa</taxon>
    </lineage>
</organism>
<dbReference type="KEGG" id="ela:UCREL1_8068"/>
<dbReference type="InterPro" id="IPR005123">
    <property type="entry name" value="Oxoglu/Fe-dep_dioxygenase_dom"/>
</dbReference>
<dbReference type="SUPFAM" id="SSF51197">
    <property type="entry name" value="Clavaminate synthase-like"/>
    <property type="match status" value="1"/>
</dbReference>
<evidence type="ECO:0000256" key="1">
    <source>
        <dbReference type="ARBA" id="ARBA00008056"/>
    </source>
</evidence>
<keyword evidence="2" id="KW-0408">Iron</keyword>
<dbReference type="PRINTS" id="PR00682">
    <property type="entry name" value="IPNSYNTHASE"/>
</dbReference>
<name>M7SKT6_EUTLA</name>
<dbReference type="PANTHER" id="PTHR47990">
    <property type="entry name" value="2-OXOGLUTARATE (2OG) AND FE(II)-DEPENDENT OXYGENASE SUPERFAMILY PROTEIN-RELATED"/>
    <property type="match status" value="1"/>
</dbReference>
<dbReference type="eggNOG" id="KOG0143">
    <property type="taxonomic scope" value="Eukaryota"/>
</dbReference>
<dbReference type="OrthoDB" id="406156at2759"/>
<dbReference type="GO" id="GO:0016491">
    <property type="term" value="F:oxidoreductase activity"/>
    <property type="evidence" value="ECO:0007669"/>
    <property type="project" value="UniProtKB-KW"/>
</dbReference>
<dbReference type="OMA" id="WIKGHTD"/>
<dbReference type="STRING" id="1287681.M7SKT6"/>
<dbReference type="HOGENOM" id="CLU_010119_10_0_1"/>
<evidence type="ECO:0000259" key="3">
    <source>
        <dbReference type="PROSITE" id="PS51471"/>
    </source>
</evidence>
<keyword evidence="2" id="KW-0560">Oxidoreductase</keyword>
<dbReference type="Pfam" id="PF03171">
    <property type="entry name" value="2OG-FeII_Oxy"/>
    <property type="match status" value="1"/>
</dbReference>
<dbReference type="InterPro" id="IPR026992">
    <property type="entry name" value="DIOX_N"/>
</dbReference>
<protein>
    <submittedName>
        <fullName evidence="4">Putative isopenicillin n synthase protein</fullName>
    </submittedName>
</protein>
<dbReference type="InterPro" id="IPR044861">
    <property type="entry name" value="IPNS-like_FE2OG_OXY"/>
</dbReference>